<dbReference type="AlphaFoldDB" id="A0A7T4R0J7"/>
<evidence type="ECO:0000313" key="2">
    <source>
        <dbReference type="EMBL" id="QQD18087.1"/>
    </source>
</evidence>
<keyword evidence="1" id="KW-0175">Coiled coil</keyword>
<name>A0A7T4R0J7_9GAMM</name>
<dbReference type="Proteomes" id="UP000596063">
    <property type="component" value="Chromosome"/>
</dbReference>
<dbReference type="InterPro" id="IPR045615">
    <property type="entry name" value="DUF6447"/>
</dbReference>
<dbReference type="EMBL" id="CP066167">
    <property type="protein sequence ID" value="QQD18087.1"/>
    <property type="molecule type" value="Genomic_DNA"/>
</dbReference>
<proteinExistence type="predicted"/>
<sequence>MTEEKARTVTIDGKEYALDSLNDTAKNQLMNLRAADQKINALQQDLAMFQTARNSYAKVLAENLPESPEAAAE</sequence>
<accession>A0A7T4R0J7</accession>
<dbReference type="KEGG" id="snan:I6N98_17385"/>
<dbReference type="RefSeq" id="WP_198569585.1">
    <property type="nucleotide sequence ID" value="NZ_CP066167.1"/>
</dbReference>
<protein>
    <submittedName>
        <fullName evidence="2">Uncharacterized protein</fullName>
    </submittedName>
</protein>
<evidence type="ECO:0000256" key="1">
    <source>
        <dbReference type="SAM" id="Coils"/>
    </source>
</evidence>
<keyword evidence="3" id="KW-1185">Reference proteome</keyword>
<gene>
    <name evidence="2" type="ORF">I6N98_17385</name>
</gene>
<feature type="coiled-coil region" evidence="1">
    <location>
        <begin position="18"/>
        <end position="52"/>
    </location>
</feature>
<evidence type="ECO:0000313" key="3">
    <source>
        <dbReference type="Proteomes" id="UP000596063"/>
    </source>
</evidence>
<organism evidence="2 3">
    <name type="scientific">Spongiibacter nanhainus</name>
    <dbReference type="NCBI Taxonomy" id="2794344"/>
    <lineage>
        <taxon>Bacteria</taxon>
        <taxon>Pseudomonadati</taxon>
        <taxon>Pseudomonadota</taxon>
        <taxon>Gammaproteobacteria</taxon>
        <taxon>Cellvibrionales</taxon>
        <taxon>Spongiibacteraceae</taxon>
        <taxon>Spongiibacter</taxon>
    </lineage>
</organism>
<reference evidence="2 3" key="1">
    <citation type="submission" date="2020-12" db="EMBL/GenBank/DDBJ databases">
        <authorList>
            <person name="Shan Y."/>
        </authorList>
    </citation>
    <scope>NUCLEOTIDE SEQUENCE [LARGE SCALE GENOMIC DNA]</scope>
    <source>
        <strain evidence="3">csc3.9</strain>
    </source>
</reference>
<dbReference type="Pfam" id="PF20045">
    <property type="entry name" value="DUF6447"/>
    <property type="match status" value="1"/>
</dbReference>